<dbReference type="RefSeq" id="WP_038690508.1">
    <property type="nucleotide sequence ID" value="NZ_CP006986.1"/>
</dbReference>
<dbReference type="HOGENOM" id="CLU_073302_1_1_5"/>
<dbReference type="Pfam" id="PF09976">
    <property type="entry name" value="TPR_21"/>
    <property type="match status" value="1"/>
</dbReference>
<evidence type="ECO:0000256" key="3">
    <source>
        <dbReference type="ARBA" id="ARBA00022692"/>
    </source>
</evidence>
<evidence type="ECO:0000256" key="5">
    <source>
        <dbReference type="ARBA" id="ARBA00023136"/>
    </source>
</evidence>
<keyword evidence="6" id="KW-0143">Chaperone</keyword>
<keyword evidence="5 9" id="KW-0472">Membrane</keyword>
<dbReference type="InterPro" id="IPR026039">
    <property type="entry name" value="YfgM"/>
</dbReference>
<evidence type="ECO:0000313" key="12">
    <source>
        <dbReference type="Proteomes" id="UP000027180"/>
    </source>
</evidence>
<dbReference type="InterPro" id="IPR018704">
    <property type="entry name" value="SecYEG/CpoB_TPR"/>
</dbReference>
<protein>
    <recommendedName>
        <fullName evidence="8">Ancillary SecYEG translocon subunit</fullName>
    </recommendedName>
</protein>
<dbReference type="EMBL" id="CP006986">
    <property type="protein sequence ID" value="AIC28452.1"/>
    <property type="molecule type" value="Genomic_DNA"/>
</dbReference>
<dbReference type="PANTHER" id="PTHR38035:SF1">
    <property type="entry name" value="ANCILLARY SECYEG TRANSLOCON SUBUNIT"/>
    <property type="match status" value="1"/>
</dbReference>
<evidence type="ECO:0000256" key="8">
    <source>
        <dbReference type="ARBA" id="ARBA00024235"/>
    </source>
</evidence>
<organism evidence="11 12">
    <name type="scientific">Rhizobium etli bv. mimosae str. IE4771</name>
    <dbReference type="NCBI Taxonomy" id="1432050"/>
    <lineage>
        <taxon>Bacteria</taxon>
        <taxon>Pseudomonadati</taxon>
        <taxon>Pseudomonadota</taxon>
        <taxon>Alphaproteobacteria</taxon>
        <taxon>Hyphomicrobiales</taxon>
        <taxon>Rhizobiaceae</taxon>
        <taxon>Rhizobium/Agrobacterium group</taxon>
        <taxon>Rhizobium</taxon>
    </lineage>
</organism>
<dbReference type="Proteomes" id="UP000027180">
    <property type="component" value="Chromosome"/>
</dbReference>
<evidence type="ECO:0000256" key="4">
    <source>
        <dbReference type="ARBA" id="ARBA00022989"/>
    </source>
</evidence>
<keyword evidence="2" id="KW-1003">Cell membrane</keyword>
<dbReference type="Gene3D" id="1.25.40.10">
    <property type="entry name" value="Tetratricopeptide repeat domain"/>
    <property type="match status" value="1"/>
</dbReference>
<evidence type="ECO:0000259" key="10">
    <source>
        <dbReference type="Pfam" id="PF09976"/>
    </source>
</evidence>
<keyword evidence="4 9" id="KW-1133">Transmembrane helix</keyword>
<comment type="subcellular location">
    <subcellularLocation>
        <location evidence="1">Cell membrane</location>
        <topology evidence="1">Single-pass type II membrane protein</topology>
    </subcellularLocation>
</comment>
<dbReference type="GO" id="GO:0044877">
    <property type="term" value="F:protein-containing complex binding"/>
    <property type="evidence" value="ECO:0007669"/>
    <property type="project" value="InterPro"/>
</dbReference>
<proteinExistence type="inferred from homology"/>
<keyword evidence="3 9" id="KW-0812">Transmembrane</keyword>
<evidence type="ECO:0000256" key="6">
    <source>
        <dbReference type="ARBA" id="ARBA00023186"/>
    </source>
</evidence>
<gene>
    <name evidence="11" type="ORF">IE4771_CH03370</name>
</gene>
<feature type="domain" description="Ancillary SecYEG translocon subunit/Cell division coordinator CpoB TPR" evidence="10">
    <location>
        <begin position="23"/>
        <end position="214"/>
    </location>
</feature>
<evidence type="ECO:0000256" key="9">
    <source>
        <dbReference type="SAM" id="Phobius"/>
    </source>
</evidence>
<dbReference type="AlphaFoldDB" id="A0A060I3N4"/>
<dbReference type="SUPFAM" id="SSF48452">
    <property type="entry name" value="TPR-like"/>
    <property type="match status" value="1"/>
</dbReference>
<evidence type="ECO:0000256" key="1">
    <source>
        <dbReference type="ARBA" id="ARBA00004401"/>
    </source>
</evidence>
<dbReference type="PANTHER" id="PTHR38035">
    <property type="entry name" value="UPF0070 PROTEIN YFGM"/>
    <property type="match status" value="1"/>
</dbReference>
<dbReference type="GO" id="GO:0005886">
    <property type="term" value="C:plasma membrane"/>
    <property type="evidence" value="ECO:0007669"/>
    <property type="project" value="UniProtKB-SubCell"/>
</dbReference>
<name>A0A060I3N4_RHIET</name>
<dbReference type="InterPro" id="IPR011990">
    <property type="entry name" value="TPR-like_helical_dom_sf"/>
</dbReference>
<dbReference type="KEGG" id="rei:IE4771_CH03370"/>
<evidence type="ECO:0000256" key="7">
    <source>
        <dbReference type="ARBA" id="ARBA00024197"/>
    </source>
</evidence>
<accession>A0A060I3N4</accession>
<evidence type="ECO:0000313" key="11">
    <source>
        <dbReference type="EMBL" id="AIC28452.1"/>
    </source>
</evidence>
<reference evidence="11 12" key="1">
    <citation type="submission" date="2013-12" db="EMBL/GenBank/DDBJ databases">
        <title>Complete genome sequence of Rhizobium etli bv. mimosae IE4771.</title>
        <authorList>
            <person name="Bustos P."/>
            <person name="Santamaria R.I."/>
            <person name="Lozano L."/>
            <person name="Ormeno-Orrillo E."/>
            <person name="Rogel M.A."/>
            <person name="Romero D."/>
            <person name="Cevallos M.A."/>
            <person name="Martinez-Romero E."/>
            <person name="Gonzalez V."/>
        </authorList>
    </citation>
    <scope>NUCLEOTIDE SEQUENCE [LARGE SCALE GENOMIC DNA]</scope>
    <source>
        <strain evidence="11 12">IE4771</strain>
    </source>
</reference>
<comment type="similarity">
    <text evidence="7">Belongs to the YfgM family.</text>
</comment>
<dbReference type="OrthoDB" id="7173339at2"/>
<sequence length="227" mass="24524">MAFNDDSFIREVNEELRSDQMKGVWRRFGRYIIVAAVLIVVGTAGKVLFEYWDDTRSSGAGDQFLAAMKLADENKNDEALAALGKLEKEGHGAYPVLARMRAATVQAQKGDANAAITAFNEIGKDNSVPAAVRDAARMRAGWLLIENGSYEQVSAAVEEMAVPGNAFRHSAREALGLASYKAGNMAQARQWFQSIVDDAESPRPVANRAQMMLDLITASGKAPAAQG</sequence>
<feature type="transmembrane region" description="Helical" evidence="9">
    <location>
        <begin position="28"/>
        <end position="49"/>
    </location>
</feature>
<evidence type="ECO:0000256" key="2">
    <source>
        <dbReference type="ARBA" id="ARBA00022475"/>
    </source>
</evidence>